<dbReference type="EMBL" id="KN823126">
    <property type="protein sequence ID" value="KIO21837.1"/>
    <property type="molecule type" value="Genomic_DNA"/>
</dbReference>
<reference evidence="2" key="2">
    <citation type="submission" date="2015-01" db="EMBL/GenBank/DDBJ databases">
        <title>Evolutionary Origins and Diversification of the Mycorrhizal Mutualists.</title>
        <authorList>
            <consortium name="DOE Joint Genome Institute"/>
            <consortium name="Mycorrhizal Genomics Consortium"/>
            <person name="Kohler A."/>
            <person name="Kuo A."/>
            <person name="Nagy L.G."/>
            <person name="Floudas D."/>
            <person name="Copeland A."/>
            <person name="Barry K.W."/>
            <person name="Cichocki N."/>
            <person name="Veneault-Fourrey C."/>
            <person name="LaButti K."/>
            <person name="Lindquist E.A."/>
            <person name="Lipzen A."/>
            <person name="Lundell T."/>
            <person name="Morin E."/>
            <person name="Murat C."/>
            <person name="Riley R."/>
            <person name="Ohm R."/>
            <person name="Sun H."/>
            <person name="Tunlid A."/>
            <person name="Henrissat B."/>
            <person name="Grigoriev I.V."/>
            <person name="Hibbett D.S."/>
            <person name="Martin F."/>
        </authorList>
    </citation>
    <scope>NUCLEOTIDE SEQUENCE [LARGE SCALE GENOMIC DNA]</scope>
    <source>
        <strain evidence="2">MUT 4182</strain>
    </source>
</reference>
<name>A0A0C3LKK0_9AGAM</name>
<keyword evidence="2" id="KW-1185">Reference proteome</keyword>
<protein>
    <submittedName>
        <fullName evidence="1">Uncharacterized protein</fullName>
    </submittedName>
</protein>
<dbReference type="Proteomes" id="UP000054248">
    <property type="component" value="Unassembled WGS sequence"/>
</dbReference>
<dbReference type="AlphaFoldDB" id="A0A0C3LKK0"/>
<sequence>MQRHSFFIDHHHYDPWTFSPFPSHSPTQLVPEIVNLPDHSLLLTTTAIPREPLSSQPNLHLLGGERAADLAVSSV</sequence>
<organism evidence="1 2">
    <name type="scientific">Tulasnella calospora MUT 4182</name>
    <dbReference type="NCBI Taxonomy" id="1051891"/>
    <lineage>
        <taxon>Eukaryota</taxon>
        <taxon>Fungi</taxon>
        <taxon>Dikarya</taxon>
        <taxon>Basidiomycota</taxon>
        <taxon>Agaricomycotina</taxon>
        <taxon>Agaricomycetes</taxon>
        <taxon>Cantharellales</taxon>
        <taxon>Tulasnellaceae</taxon>
        <taxon>Tulasnella</taxon>
    </lineage>
</organism>
<evidence type="ECO:0000313" key="1">
    <source>
        <dbReference type="EMBL" id="KIO21837.1"/>
    </source>
</evidence>
<reference evidence="1 2" key="1">
    <citation type="submission" date="2014-04" db="EMBL/GenBank/DDBJ databases">
        <authorList>
            <consortium name="DOE Joint Genome Institute"/>
            <person name="Kuo A."/>
            <person name="Girlanda M."/>
            <person name="Perotto S."/>
            <person name="Kohler A."/>
            <person name="Nagy L.G."/>
            <person name="Floudas D."/>
            <person name="Copeland A."/>
            <person name="Barry K.W."/>
            <person name="Cichocki N."/>
            <person name="Veneault-Fourrey C."/>
            <person name="LaButti K."/>
            <person name="Lindquist E.A."/>
            <person name="Lipzen A."/>
            <person name="Lundell T."/>
            <person name="Morin E."/>
            <person name="Murat C."/>
            <person name="Sun H."/>
            <person name="Tunlid A."/>
            <person name="Henrissat B."/>
            <person name="Grigoriev I.V."/>
            <person name="Hibbett D.S."/>
            <person name="Martin F."/>
            <person name="Nordberg H.P."/>
            <person name="Cantor M.N."/>
            <person name="Hua S.X."/>
        </authorList>
    </citation>
    <scope>NUCLEOTIDE SEQUENCE [LARGE SCALE GENOMIC DNA]</scope>
    <source>
        <strain evidence="1 2">MUT 4182</strain>
    </source>
</reference>
<accession>A0A0C3LKK0</accession>
<gene>
    <name evidence="1" type="ORF">M407DRAFT_123432</name>
</gene>
<proteinExistence type="predicted"/>
<dbReference type="HOGENOM" id="CLU_2672917_0_0_1"/>
<evidence type="ECO:0000313" key="2">
    <source>
        <dbReference type="Proteomes" id="UP000054248"/>
    </source>
</evidence>